<dbReference type="AlphaFoldDB" id="A0A8I5NG21"/>
<name>A0A8I5NG21_PAPAN</name>
<keyword evidence="3" id="KW-1185">Reference proteome</keyword>
<feature type="signal peptide" evidence="1">
    <location>
        <begin position="1"/>
        <end position="18"/>
    </location>
</feature>
<dbReference type="PRINTS" id="PR02045">
    <property type="entry name" value="F138DOMAIN"/>
</dbReference>
<dbReference type="PANTHER" id="PTHR12138">
    <property type="entry name" value="PRIMATE-EXPANDED PROTEIN FAMILY"/>
    <property type="match status" value="1"/>
</dbReference>
<evidence type="ECO:0000313" key="3">
    <source>
        <dbReference type="Proteomes" id="UP000028761"/>
    </source>
</evidence>
<feature type="chain" id="PRO_5035273841" evidence="1">
    <location>
        <begin position="19"/>
        <end position="134"/>
    </location>
</feature>
<protein>
    <submittedName>
        <fullName evidence="2">Uncharacterized protein</fullName>
    </submittedName>
</protein>
<reference evidence="2" key="2">
    <citation type="submission" date="2025-08" db="UniProtKB">
        <authorList>
            <consortium name="Ensembl"/>
        </authorList>
    </citation>
    <scope>IDENTIFICATION</scope>
</reference>
<dbReference type="Ensembl" id="ENSPANT00000063202.1">
    <property type="protein sequence ID" value="ENSPANP00000053446.1"/>
    <property type="gene ID" value="ENSPANG00000050697.1"/>
</dbReference>
<organism evidence="2 3">
    <name type="scientific">Papio anubis</name>
    <name type="common">Olive baboon</name>
    <dbReference type="NCBI Taxonomy" id="9555"/>
    <lineage>
        <taxon>Eukaryota</taxon>
        <taxon>Metazoa</taxon>
        <taxon>Chordata</taxon>
        <taxon>Craniata</taxon>
        <taxon>Vertebrata</taxon>
        <taxon>Euteleostomi</taxon>
        <taxon>Mammalia</taxon>
        <taxon>Eutheria</taxon>
        <taxon>Euarchontoglires</taxon>
        <taxon>Primates</taxon>
        <taxon>Haplorrhini</taxon>
        <taxon>Catarrhini</taxon>
        <taxon>Cercopithecidae</taxon>
        <taxon>Cercopithecinae</taxon>
        <taxon>Papio</taxon>
    </lineage>
</organism>
<evidence type="ECO:0000313" key="2">
    <source>
        <dbReference type="Ensembl" id="ENSPANP00000053446.1"/>
    </source>
</evidence>
<dbReference type="PANTHER" id="PTHR12138:SF162">
    <property type="entry name" value="CHROMOSOME UNDETERMINED SCAFFOLD_275, WHOLE GENOME SHOTGUN SEQUENCE"/>
    <property type="match status" value="1"/>
</dbReference>
<evidence type="ECO:0000256" key="1">
    <source>
        <dbReference type="SAM" id="SignalP"/>
    </source>
</evidence>
<dbReference type="Proteomes" id="UP000028761">
    <property type="component" value="Chromosome 7"/>
</dbReference>
<sequence length="134" mass="15068">VFCFVLFCFCFFETQLYSAAQAGLECSDVILAHCNLHLPSPSDFPASASLVAGITGTWYHVRLIFVFLVEERFYHVGQAGLELLSSSDPPSLTSQSAEIIGMSHHAQPAEYYLLLILVFFRINLSDERKFQEIK</sequence>
<reference evidence="2 3" key="1">
    <citation type="submission" date="2012-03" db="EMBL/GenBank/DDBJ databases">
        <title>Whole Genome Assembly of Papio anubis.</title>
        <authorList>
            <person name="Liu Y.L."/>
            <person name="Abraham K.A."/>
            <person name="Akbar H.A."/>
            <person name="Ali S.A."/>
            <person name="Anosike U.A."/>
            <person name="Aqrawi P.A."/>
            <person name="Arias F.A."/>
            <person name="Attaway T.A."/>
            <person name="Awwad R.A."/>
            <person name="Babu C.B."/>
            <person name="Bandaranaike D.B."/>
            <person name="Battles P.B."/>
            <person name="Bell A.B."/>
            <person name="Beltran B.B."/>
            <person name="Berhane-Mersha D.B."/>
            <person name="Bess C.B."/>
            <person name="Bickham C.B."/>
            <person name="Bolden T.B."/>
            <person name="Carter K.C."/>
            <person name="Chau D.C."/>
            <person name="Chavez A.C."/>
            <person name="Clerc-Blankenburg K.C."/>
            <person name="Coyle M.C."/>
            <person name="Dao M.D."/>
            <person name="Davila M.L.D."/>
            <person name="Davy-Carroll L.D."/>
            <person name="Denson S.D."/>
            <person name="Dinh H.D."/>
            <person name="Fernandez S.F."/>
            <person name="Fernando P.F."/>
            <person name="Forbes L.F."/>
            <person name="Francis C.F."/>
            <person name="Francisco L.F."/>
            <person name="Fu Q.F."/>
            <person name="Garcia-Iii R.G."/>
            <person name="Garrett T.G."/>
            <person name="Gross S.G."/>
            <person name="Gubbala S.G."/>
            <person name="Hirani K.H."/>
            <person name="Hogues M.H."/>
            <person name="Hollins B.H."/>
            <person name="Jackson L.J."/>
            <person name="Javaid M.J."/>
            <person name="Jhangiani S.J."/>
            <person name="Johnson A.J."/>
            <person name="Johnson B.J."/>
            <person name="Jones J.J."/>
            <person name="Joshi V.J."/>
            <person name="Kalu J.K."/>
            <person name="Khan N.K."/>
            <person name="Korchina V.K."/>
            <person name="Kovar C.K."/>
            <person name="Lago L.L."/>
            <person name="Lara F.L."/>
            <person name="Le T.-K.L."/>
            <person name="Lee S.L."/>
            <person name="Legall-Iii F.L."/>
            <person name="Lemon S.L."/>
            <person name="Liu J.L."/>
            <person name="Liu Y.-S.L."/>
            <person name="Liyanage D.L."/>
            <person name="Lopez J.L."/>
            <person name="Lorensuhewa L.L."/>
            <person name="Mata R.M."/>
            <person name="Mathew T.M."/>
            <person name="Mercado C.M."/>
            <person name="Mercado I.M."/>
            <person name="Morales K.M."/>
            <person name="Morgan M.M."/>
            <person name="Munidasa M.M."/>
            <person name="Ngo D.N."/>
            <person name="Nguyen L.N."/>
            <person name="Nguyen T.N."/>
            <person name="Nguyen N.N."/>
            <person name="Obregon M.O."/>
            <person name="Okwuonu G.O."/>
            <person name="Ongeri F.O."/>
            <person name="Onwere C.O."/>
            <person name="Osifeso I.O."/>
            <person name="Parra A.P."/>
            <person name="Patil S.P."/>
            <person name="Perez A.P."/>
            <person name="Perez Y.P."/>
            <person name="Pham C.P."/>
            <person name="Pu L.-L.P."/>
            <person name="Puazo M.P."/>
            <person name="Quiroz J.Q."/>
            <person name="Rouhana J.R."/>
            <person name="Ruiz M.R."/>
            <person name="Ruiz S.-J.R."/>
            <person name="Saada N.S."/>
            <person name="Santibanez J.S."/>
            <person name="Scheel M.S."/>
            <person name="Schneider B.S."/>
            <person name="Simmons D.S."/>
            <person name="Sisson I.S."/>
            <person name="Tang L.-Y.T."/>
            <person name="Thornton R.T."/>
            <person name="Tisius J.T."/>
            <person name="Toledanes G.T."/>
            <person name="Trejos Z.T."/>
            <person name="Usmani K.U."/>
            <person name="Varghese R.V."/>
            <person name="Vattathil S.V."/>
            <person name="Vee V.V."/>
            <person name="Walker D.W."/>
            <person name="Weissenberger G.W."/>
            <person name="White C.W."/>
            <person name="Williams A.W."/>
            <person name="Woodworth J.W."/>
            <person name="Wright R.W."/>
            <person name="Zhu Y.Z."/>
            <person name="Han Y.H."/>
            <person name="Newsham I.N."/>
            <person name="Nazareth L.N."/>
            <person name="Worley K.W."/>
            <person name="Muzny D.M."/>
            <person name="Rogers J.R."/>
            <person name="Gibbs R.G."/>
        </authorList>
    </citation>
    <scope>NUCLEOTIDE SEQUENCE [LARGE SCALE GENOMIC DNA]</scope>
</reference>
<accession>A0A8I5NG21</accession>
<reference evidence="2" key="3">
    <citation type="submission" date="2025-09" db="UniProtKB">
        <authorList>
            <consortium name="Ensembl"/>
        </authorList>
    </citation>
    <scope>IDENTIFICATION</scope>
</reference>
<keyword evidence="1" id="KW-0732">Signal</keyword>
<proteinExistence type="predicted"/>
<dbReference type="GeneTree" id="ENSGT01150000286943"/>